<reference evidence="2" key="1">
    <citation type="journal article" date="2012" name="Science">
        <title>The Paleozoic origin of enzymatic lignin decomposition reconstructed from 31 fungal genomes.</title>
        <authorList>
            <person name="Floudas D."/>
            <person name="Binder M."/>
            <person name="Riley R."/>
            <person name="Barry K."/>
            <person name="Blanchette R.A."/>
            <person name="Henrissat B."/>
            <person name="Martinez A.T."/>
            <person name="Otillar R."/>
            <person name="Spatafora J.W."/>
            <person name="Yadav J.S."/>
            <person name="Aerts A."/>
            <person name="Benoit I."/>
            <person name="Boyd A."/>
            <person name="Carlson A."/>
            <person name="Copeland A."/>
            <person name="Coutinho P.M."/>
            <person name="de Vries R.P."/>
            <person name="Ferreira P."/>
            <person name="Findley K."/>
            <person name="Foster B."/>
            <person name="Gaskell J."/>
            <person name="Glotzer D."/>
            <person name="Gorecki P."/>
            <person name="Heitman J."/>
            <person name="Hesse C."/>
            <person name="Hori C."/>
            <person name="Igarashi K."/>
            <person name="Jurgens J.A."/>
            <person name="Kallen N."/>
            <person name="Kersten P."/>
            <person name="Kohler A."/>
            <person name="Kuees U."/>
            <person name="Kumar T.K.A."/>
            <person name="Kuo A."/>
            <person name="LaButti K."/>
            <person name="Larrondo L.F."/>
            <person name="Lindquist E."/>
            <person name="Ling A."/>
            <person name="Lombard V."/>
            <person name="Lucas S."/>
            <person name="Lundell T."/>
            <person name="Martin R."/>
            <person name="McLaughlin D.J."/>
            <person name="Morgenstern I."/>
            <person name="Morin E."/>
            <person name="Murat C."/>
            <person name="Nagy L.G."/>
            <person name="Nolan M."/>
            <person name="Ohm R.A."/>
            <person name="Patyshakuliyeva A."/>
            <person name="Rokas A."/>
            <person name="Ruiz-Duenas F.J."/>
            <person name="Sabat G."/>
            <person name="Salamov A."/>
            <person name="Samejima M."/>
            <person name="Schmutz J."/>
            <person name="Slot J.C."/>
            <person name="St John F."/>
            <person name="Stenlid J."/>
            <person name="Sun H."/>
            <person name="Sun S."/>
            <person name="Syed K."/>
            <person name="Tsang A."/>
            <person name="Wiebenga A."/>
            <person name="Young D."/>
            <person name="Pisabarro A."/>
            <person name="Eastwood D.C."/>
            <person name="Martin F."/>
            <person name="Cullen D."/>
            <person name="Grigoriev I.V."/>
            <person name="Hibbett D.S."/>
        </authorList>
    </citation>
    <scope>NUCLEOTIDE SEQUENCE [LARGE SCALE GENOMIC DNA]</scope>
    <source>
        <strain evidence="2">RWD-64-598 SS2</strain>
    </source>
</reference>
<dbReference type="GeneID" id="19202083"/>
<accession>A0A5M3MGU2</accession>
<evidence type="ECO:0000313" key="2">
    <source>
        <dbReference type="Proteomes" id="UP000053558"/>
    </source>
</evidence>
<protein>
    <submittedName>
        <fullName evidence="1">Uncharacterized protein</fullName>
    </submittedName>
</protein>
<comment type="caution">
    <text evidence="1">The sequence shown here is derived from an EMBL/GenBank/DDBJ whole genome shotgun (WGS) entry which is preliminary data.</text>
</comment>
<dbReference type="KEGG" id="cput:CONPUDRAFT_145599"/>
<gene>
    <name evidence="1" type="ORF">CONPUDRAFT_145599</name>
</gene>
<keyword evidence="2" id="KW-1185">Reference proteome</keyword>
<sequence>MAVLSTPWYPDADYNPEDYVPPHRLASDTKLGLTASTAGILIAKVLAYNGPHGPRPTLAWRLDVHPDFAQVHDANNPFAILRSGWNTPAFVWTGASHAGTQSRIGYARSVSDPSPFATSLTAPLMGKLTPPPPPPPPSTLSSCTYKTIEQLIKWIYDWFQQELTEEDVARLSAGQITPCLGCTFLVRRGPVVTAGHNGSYAADDAGAAYVRVAPPGPASARVAASRHRTPKRVDLLGDFVKWVGMTVAVDSRGVPIPHLFLTNDPSLRMRGHVAW</sequence>
<organism evidence="1 2">
    <name type="scientific">Coniophora puteana (strain RWD-64-598)</name>
    <name type="common">Brown rot fungus</name>
    <dbReference type="NCBI Taxonomy" id="741705"/>
    <lineage>
        <taxon>Eukaryota</taxon>
        <taxon>Fungi</taxon>
        <taxon>Dikarya</taxon>
        <taxon>Basidiomycota</taxon>
        <taxon>Agaricomycotina</taxon>
        <taxon>Agaricomycetes</taxon>
        <taxon>Agaricomycetidae</taxon>
        <taxon>Boletales</taxon>
        <taxon>Coniophorineae</taxon>
        <taxon>Coniophoraceae</taxon>
        <taxon>Coniophora</taxon>
    </lineage>
</organism>
<dbReference type="AlphaFoldDB" id="A0A5M3MGU2"/>
<proteinExistence type="predicted"/>
<evidence type="ECO:0000313" key="1">
    <source>
        <dbReference type="EMBL" id="EIW78323.1"/>
    </source>
</evidence>
<name>A0A5M3MGU2_CONPW</name>
<dbReference type="EMBL" id="JH711582">
    <property type="protein sequence ID" value="EIW78323.1"/>
    <property type="molecule type" value="Genomic_DNA"/>
</dbReference>
<dbReference type="Proteomes" id="UP000053558">
    <property type="component" value="Unassembled WGS sequence"/>
</dbReference>
<dbReference type="RefSeq" id="XP_007771378.1">
    <property type="nucleotide sequence ID" value="XM_007773188.1"/>
</dbReference>